<dbReference type="Proteomes" id="UP000054342">
    <property type="component" value="Unassembled WGS sequence"/>
</dbReference>
<name>A0A0D2D8P3_9EURO</name>
<sequence>MSMRSFGVRLPCISGYNKIVQTYRFLLSLALDSPTAGSSRYPRMFPESLD</sequence>
<protein>
    <submittedName>
        <fullName evidence="1">Uncharacterized protein</fullName>
    </submittedName>
</protein>
<dbReference type="GeneID" id="25325109"/>
<reference evidence="1 2" key="1">
    <citation type="submission" date="2015-01" db="EMBL/GenBank/DDBJ databases">
        <title>The Genome Sequence of Exophiala xenobiotica CBS118157.</title>
        <authorList>
            <consortium name="The Broad Institute Genomics Platform"/>
            <person name="Cuomo C."/>
            <person name="de Hoog S."/>
            <person name="Gorbushina A."/>
            <person name="Stielow B."/>
            <person name="Teixiera M."/>
            <person name="Abouelleil A."/>
            <person name="Chapman S.B."/>
            <person name="Priest M."/>
            <person name="Young S.K."/>
            <person name="Wortman J."/>
            <person name="Nusbaum C."/>
            <person name="Birren B."/>
        </authorList>
    </citation>
    <scope>NUCLEOTIDE SEQUENCE [LARGE SCALE GENOMIC DNA]</scope>
    <source>
        <strain evidence="1 2">CBS 118157</strain>
    </source>
</reference>
<dbReference type="HOGENOM" id="CLU_3125028_0_0_1"/>
<gene>
    <name evidence="1" type="ORF">PV05_03201</name>
</gene>
<organism evidence="1 2">
    <name type="scientific">Exophiala xenobiotica</name>
    <dbReference type="NCBI Taxonomy" id="348802"/>
    <lineage>
        <taxon>Eukaryota</taxon>
        <taxon>Fungi</taxon>
        <taxon>Dikarya</taxon>
        <taxon>Ascomycota</taxon>
        <taxon>Pezizomycotina</taxon>
        <taxon>Eurotiomycetes</taxon>
        <taxon>Chaetothyriomycetidae</taxon>
        <taxon>Chaetothyriales</taxon>
        <taxon>Herpotrichiellaceae</taxon>
        <taxon>Exophiala</taxon>
    </lineage>
</organism>
<proteinExistence type="predicted"/>
<evidence type="ECO:0000313" key="2">
    <source>
        <dbReference type="Proteomes" id="UP000054342"/>
    </source>
</evidence>
<dbReference type="EMBL" id="KN847318">
    <property type="protein sequence ID" value="KIW58702.1"/>
    <property type="molecule type" value="Genomic_DNA"/>
</dbReference>
<dbReference type="AlphaFoldDB" id="A0A0D2D8P3"/>
<accession>A0A0D2D8P3</accession>
<evidence type="ECO:0000313" key="1">
    <source>
        <dbReference type="EMBL" id="KIW58702.1"/>
    </source>
</evidence>
<keyword evidence="2" id="KW-1185">Reference proteome</keyword>
<dbReference type="RefSeq" id="XP_013319286.1">
    <property type="nucleotide sequence ID" value="XM_013463832.1"/>
</dbReference>